<evidence type="ECO:0000313" key="2">
    <source>
        <dbReference type="Proteomes" id="UP000094336"/>
    </source>
</evidence>
<dbReference type="EMBL" id="KV454441">
    <property type="protein sequence ID" value="ODQ77418.1"/>
    <property type="molecule type" value="Genomic_DNA"/>
</dbReference>
<dbReference type="RefSeq" id="XP_018982746.1">
    <property type="nucleotide sequence ID" value="XM_019130035.1"/>
</dbReference>
<accession>A0A1E3QII9</accession>
<dbReference type="GeneID" id="30147888"/>
<name>A0A1E3QII9_9ASCO</name>
<reference evidence="2" key="1">
    <citation type="submission" date="2016-05" db="EMBL/GenBank/DDBJ databases">
        <title>Comparative genomics of biotechnologically important yeasts.</title>
        <authorList>
            <consortium name="DOE Joint Genome Institute"/>
            <person name="Riley R."/>
            <person name="Haridas S."/>
            <person name="Wolfe K.H."/>
            <person name="Lopes M.R."/>
            <person name="Hittinger C.T."/>
            <person name="Goker M."/>
            <person name="Salamov A."/>
            <person name="Wisecaver J."/>
            <person name="Long T.M."/>
            <person name="Aerts A.L."/>
            <person name="Barry K."/>
            <person name="Choi C."/>
            <person name="Clum A."/>
            <person name="Coughlan A.Y."/>
            <person name="Deshpande S."/>
            <person name="Douglass A.P."/>
            <person name="Hanson S.J."/>
            <person name="Klenk H.-P."/>
            <person name="Labutti K."/>
            <person name="Lapidus A."/>
            <person name="Lindquist E."/>
            <person name="Lipzen A."/>
            <person name="Meier-Kolthoff J.P."/>
            <person name="Ohm R.A."/>
            <person name="Otillar R.P."/>
            <person name="Pangilinan J."/>
            <person name="Peng Y."/>
            <person name="Rokas A."/>
            <person name="Rosa C.A."/>
            <person name="Scheuner C."/>
            <person name="Sibirny A.A."/>
            <person name="Slot J.C."/>
            <person name="Stielow J.B."/>
            <person name="Sun H."/>
            <person name="Kurtzman C.P."/>
            <person name="Blackwell M."/>
            <person name="Grigoriev I.V."/>
            <person name="Jeffries T.W."/>
        </authorList>
    </citation>
    <scope>NUCLEOTIDE SEQUENCE [LARGE SCALE GENOMIC DNA]</scope>
    <source>
        <strain evidence="2">NRRL Y-12698</strain>
    </source>
</reference>
<gene>
    <name evidence="1" type="ORF">BABINDRAFT_163664</name>
</gene>
<evidence type="ECO:0000313" key="1">
    <source>
        <dbReference type="EMBL" id="ODQ77418.1"/>
    </source>
</evidence>
<protein>
    <submittedName>
        <fullName evidence="1">Uncharacterized protein</fullName>
    </submittedName>
</protein>
<sequence>MESTIDKQSFVRVPKGKIRGDSQSMVNMPERAVERYNSNQLKAACQGGICVVYACPDG</sequence>
<proteinExistence type="predicted"/>
<dbReference type="Proteomes" id="UP000094336">
    <property type="component" value="Unassembled WGS sequence"/>
</dbReference>
<keyword evidence="2" id="KW-1185">Reference proteome</keyword>
<dbReference type="AlphaFoldDB" id="A0A1E3QII9"/>
<organism evidence="1 2">
    <name type="scientific">Babjeviella inositovora NRRL Y-12698</name>
    <dbReference type="NCBI Taxonomy" id="984486"/>
    <lineage>
        <taxon>Eukaryota</taxon>
        <taxon>Fungi</taxon>
        <taxon>Dikarya</taxon>
        <taxon>Ascomycota</taxon>
        <taxon>Saccharomycotina</taxon>
        <taxon>Pichiomycetes</taxon>
        <taxon>Serinales incertae sedis</taxon>
        <taxon>Babjeviella</taxon>
    </lineage>
</organism>